<keyword evidence="8" id="KW-0665">Pyrimidine biosynthesis</keyword>
<dbReference type="Proteomes" id="UP000515156">
    <property type="component" value="Chromosome 3"/>
</dbReference>
<evidence type="ECO:0000256" key="14">
    <source>
        <dbReference type="ARBA" id="ARBA00070686"/>
    </source>
</evidence>
<dbReference type="EC" id="2.7.4.14" evidence="13"/>
<evidence type="ECO:0000256" key="3">
    <source>
        <dbReference type="ARBA" id="ARBA00022679"/>
    </source>
</evidence>
<evidence type="ECO:0000256" key="12">
    <source>
        <dbReference type="ARBA" id="ARBA00051598"/>
    </source>
</evidence>
<dbReference type="AlphaFoldDB" id="A0A6P7XK60"/>
<comment type="catalytic activity">
    <reaction evidence="12">
        <text>dCMP + ATP = dCDP + ADP</text>
        <dbReference type="Rhea" id="RHEA:25094"/>
        <dbReference type="ChEBI" id="CHEBI:30616"/>
        <dbReference type="ChEBI" id="CHEBI:57566"/>
        <dbReference type="ChEBI" id="CHEBI:58593"/>
        <dbReference type="ChEBI" id="CHEBI:456216"/>
        <dbReference type="EC" id="2.7.4.14"/>
    </reaction>
</comment>
<dbReference type="GO" id="GO:0004550">
    <property type="term" value="F:nucleoside diphosphate kinase activity"/>
    <property type="evidence" value="ECO:0007669"/>
    <property type="project" value="TreeGrafter"/>
</dbReference>
<dbReference type="Pfam" id="PF02223">
    <property type="entry name" value="Thymidylate_kin"/>
    <property type="match status" value="1"/>
</dbReference>
<keyword evidence="7" id="KW-0809">Transit peptide</keyword>
<evidence type="ECO:0000256" key="9">
    <source>
        <dbReference type="ARBA" id="ARBA00023054"/>
    </source>
</evidence>
<dbReference type="GO" id="GO:0004798">
    <property type="term" value="F:dTMP kinase activity"/>
    <property type="evidence" value="ECO:0007669"/>
    <property type="project" value="TreeGrafter"/>
</dbReference>
<evidence type="ECO:0000256" key="13">
    <source>
        <dbReference type="ARBA" id="ARBA00066590"/>
    </source>
</evidence>
<keyword evidence="5 18" id="KW-0418">Kinase</keyword>
<comment type="catalytic activity">
    <reaction evidence="11">
        <text>CMP + ATP = CDP + ADP</text>
        <dbReference type="Rhea" id="RHEA:11600"/>
        <dbReference type="ChEBI" id="CHEBI:30616"/>
        <dbReference type="ChEBI" id="CHEBI:58069"/>
        <dbReference type="ChEBI" id="CHEBI:60377"/>
        <dbReference type="ChEBI" id="CHEBI:456216"/>
        <dbReference type="EC" id="2.7.4.14"/>
    </reaction>
</comment>
<dbReference type="RefSeq" id="XP_030051015.1">
    <property type="nucleotide sequence ID" value="XM_030195155.1"/>
</dbReference>
<organism evidence="17 18">
    <name type="scientific">Microcaecilia unicolor</name>
    <dbReference type="NCBI Taxonomy" id="1415580"/>
    <lineage>
        <taxon>Eukaryota</taxon>
        <taxon>Metazoa</taxon>
        <taxon>Chordata</taxon>
        <taxon>Craniata</taxon>
        <taxon>Vertebrata</taxon>
        <taxon>Euteleostomi</taxon>
        <taxon>Amphibia</taxon>
        <taxon>Gymnophiona</taxon>
        <taxon>Siphonopidae</taxon>
        <taxon>Microcaecilia</taxon>
    </lineage>
</organism>
<dbReference type="KEGG" id="muo:115464795"/>
<evidence type="ECO:0000256" key="1">
    <source>
        <dbReference type="ARBA" id="ARBA00004173"/>
    </source>
</evidence>
<comment type="subcellular location">
    <subcellularLocation>
        <location evidence="1">Mitochondrion</location>
    </subcellularLocation>
</comment>
<evidence type="ECO:0000259" key="16">
    <source>
        <dbReference type="Pfam" id="PF02223"/>
    </source>
</evidence>
<evidence type="ECO:0000256" key="6">
    <source>
        <dbReference type="ARBA" id="ARBA00022840"/>
    </source>
</evidence>
<accession>A0A6P7XK60</accession>
<evidence type="ECO:0000256" key="8">
    <source>
        <dbReference type="ARBA" id="ARBA00022975"/>
    </source>
</evidence>
<dbReference type="SUPFAM" id="SSF52540">
    <property type="entry name" value="P-loop containing nucleoside triphosphate hydrolases"/>
    <property type="match status" value="1"/>
</dbReference>
<dbReference type="InterPro" id="IPR027417">
    <property type="entry name" value="P-loop_NTPase"/>
</dbReference>
<keyword evidence="10" id="KW-0496">Mitochondrion</keyword>
<dbReference type="FunFam" id="3.40.50.300:FF:001133">
    <property type="entry name" value="UMP-CMP kinase 2, mitochondrial"/>
    <property type="match status" value="1"/>
</dbReference>
<evidence type="ECO:0000313" key="17">
    <source>
        <dbReference type="Proteomes" id="UP000515156"/>
    </source>
</evidence>
<evidence type="ECO:0000256" key="11">
    <source>
        <dbReference type="ARBA" id="ARBA00051396"/>
    </source>
</evidence>
<dbReference type="FunCoup" id="A0A6P7XK60">
    <property type="interactions" value="1677"/>
</dbReference>
<evidence type="ECO:0000256" key="4">
    <source>
        <dbReference type="ARBA" id="ARBA00022741"/>
    </source>
</evidence>
<keyword evidence="9" id="KW-0175">Coiled coil</keyword>
<dbReference type="GO" id="GO:0006233">
    <property type="term" value="P:dTDP biosynthetic process"/>
    <property type="evidence" value="ECO:0007669"/>
    <property type="project" value="TreeGrafter"/>
</dbReference>
<sequence>MAASYSRLLAEDSLLAVEADDGDLLYFSCSPASCAAPSRRPPPLLLPLLAGGGSAHSLTVPCSERVPAAQLHAALRRALDAERGLGRPLPLFSLQPRERGFLLLQPGRSKAAQERRLRPLLAAHLPYLRVCGYELSCGDRVWQCPWGADGARRLVQKAEVDPAVHPAVSTLRREAVFGCWKEAQRVLRECIPFIPEARGVLELWDKCPKYPQKGNFPVIVVEGLDATGKTTLTQSLKESMRAVLLKSPPACINQWRKIFDNEPTLIRRAFYALGNYIVASEIAAQSTKSPVIVDRYWHSTAAYAIATEISGGLHNLPVHHHEVYQWPEDLLKPDLVVLLTLSHEERVRRLQSRGIEKTKEEAELEMNVRFREKVEELYKRMENPGCIPVDASPPREAVIENVLHLIENHCLI</sequence>
<name>A0A6P7XK60_9AMPH</name>
<reference evidence="18" key="1">
    <citation type="submission" date="2025-08" db="UniProtKB">
        <authorList>
            <consortium name="RefSeq"/>
        </authorList>
    </citation>
    <scope>IDENTIFICATION</scope>
</reference>
<dbReference type="InterPro" id="IPR039430">
    <property type="entry name" value="Thymidylate_kin-like_dom"/>
</dbReference>
<keyword evidence="6" id="KW-0067">ATP-binding</keyword>
<evidence type="ECO:0000256" key="15">
    <source>
        <dbReference type="ARBA" id="ARBA00076149"/>
    </source>
</evidence>
<keyword evidence="4" id="KW-0547">Nucleotide-binding</keyword>
<dbReference type="GeneID" id="115464795"/>
<dbReference type="OrthoDB" id="425602at2759"/>
<dbReference type="CTD" id="129607"/>
<dbReference type="InParanoid" id="A0A6P7XK60"/>
<feature type="domain" description="Thymidylate kinase-like" evidence="16">
    <location>
        <begin position="221"/>
        <end position="400"/>
    </location>
</feature>
<evidence type="ECO:0000313" key="18">
    <source>
        <dbReference type="RefSeq" id="XP_030051015.1"/>
    </source>
</evidence>
<dbReference type="GO" id="GO:0006227">
    <property type="term" value="P:dUDP biosynthetic process"/>
    <property type="evidence" value="ECO:0007669"/>
    <property type="project" value="TreeGrafter"/>
</dbReference>
<evidence type="ECO:0000256" key="10">
    <source>
        <dbReference type="ARBA" id="ARBA00023128"/>
    </source>
</evidence>
<evidence type="ECO:0000256" key="5">
    <source>
        <dbReference type="ARBA" id="ARBA00022777"/>
    </source>
</evidence>
<comment type="similarity">
    <text evidence="2">Belongs to the thymidylate kinase family.</text>
</comment>
<evidence type="ECO:0000256" key="2">
    <source>
        <dbReference type="ARBA" id="ARBA00009776"/>
    </source>
</evidence>
<dbReference type="GO" id="GO:0005739">
    <property type="term" value="C:mitochondrion"/>
    <property type="evidence" value="ECO:0007669"/>
    <property type="project" value="UniProtKB-SubCell"/>
</dbReference>
<keyword evidence="3" id="KW-0808">Transferase</keyword>
<dbReference type="PANTHER" id="PTHR10344">
    <property type="entry name" value="THYMIDYLATE KINASE"/>
    <property type="match status" value="1"/>
</dbReference>
<dbReference type="Gene3D" id="3.40.50.300">
    <property type="entry name" value="P-loop containing nucleotide triphosphate hydrolases"/>
    <property type="match status" value="1"/>
</dbReference>
<gene>
    <name evidence="18" type="primary">CMPK2</name>
</gene>
<dbReference type="GO" id="GO:0005524">
    <property type="term" value="F:ATP binding"/>
    <property type="evidence" value="ECO:0007669"/>
    <property type="project" value="UniProtKB-KW"/>
</dbReference>
<dbReference type="GO" id="GO:0006235">
    <property type="term" value="P:dTTP biosynthetic process"/>
    <property type="evidence" value="ECO:0007669"/>
    <property type="project" value="TreeGrafter"/>
</dbReference>
<keyword evidence="17" id="KW-1185">Reference proteome</keyword>
<proteinExistence type="inferred from homology"/>
<evidence type="ECO:0000256" key="7">
    <source>
        <dbReference type="ARBA" id="ARBA00022946"/>
    </source>
</evidence>
<protein>
    <recommendedName>
        <fullName evidence="14">UMP-CMP kinase 2, mitochondrial</fullName>
        <ecNumber evidence="13">2.7.4.14</ecNumber>
    </recommendedName>
    <alternativeName>
        <fullName evidence="15">Nucleoside-diphosphate kinase</fullName>
    </alternativeName>
</protein>
<dbReference type="PANTHER" id="PTHR10344:SF4">
    <property type="entry name" value="UMP-CMP KINASE 2, MITOCHONDRIAL"/>
    <property type="match status" value="1"/>
</dbReference>